<reference evidence="2" key="1">
    <citation type="submission" date="2018-03" db="EMBL/GenBank/DDBJ databases">
        <authorList>
            <person name="Guldener U."/>
        </authorList>
    </citation>
    <scope>NUCLEOTIDE SEQUENCE</scope>
</reference>
<dbReference type="Proteomes" id="UP001187682">
    <property type="component" value="Unassembled WGS sequence"/>
</dbReference>
<protein>
    <submittedName>
        <fullName evidence="2">Uncharacterized protein</fullName>
    </submittedName>
</protein>
<accession>A0AAE8MX37</accession>
<dbReference type="EMBL" id="ONZQ02000006">
    <property type="protein sequence ID" value="SPO02276.1"/>
    <property type="molecule type" value="Genomic_DNA"/>
</dbReference>
<evidence type="ECO:0000313" key="3">
    <source>
        <dbReference type="Proteomes" id="UP001187682"/>
    </source>
</evidence>
<keyword evidence="3" id="KW-1185">Reference proteome</keyword>
<evidence type="ECO:0000313" key="2">
    <source>
        <dbReference type="EMBL" id="SPO02276.1"/>
    </source>
</evidence>
<name>A0AAE8MX37_9PEZI</name>
<feature type="compositionally biased region" description="Polar residues" evidence="1">
    <location>
        <begin position="155"/>
        <end position="164"/>
    </location>
</feature>
<feature type="compositionally biased region" description="Basic and acidic residues" evidence="1">
    <location>
        <begin position="108"/>
        <end position="127"/>
    </location>
</feature>
<comment type="caution">
    <text evidence="2">The sequence shown here is derived from an EMBL/GenBank/DDBJ whole genome shotgun (WGS) entry which is preliminary data.</text>
</comment>
<proteinExistence type="predicted"/>
<sequence>MTRSERMDQDHDDDMAMEDLGLDGQTDIAGRRPRPQSARKVASGETREAEILYTRQSVERIWRLPNSRISNEVSPVSRKTHDPRDTSILASPSRPSTKVPLTEEVVNDEAREVNPRHTSDPAVEKDALSPSPHTSSGRATTPLGLSNVDDDFRVSTPSRSSTKARPTKEGPATAKSKEVGTRRARHSIATGNPRATSGNDVLKKVTGNRVQKESGRMSLGGKVGGGDLAKRKEAMRKFLLKKQAEKARASGSPAAQP</sequence>
<evidence type="ECO:0000256" key="1">
    <source>
        <dbReference type="SAM" id="MobiDB-lite"/>
    </source>
</evidence>
<feature type="region of interest" description="Disordered" evidence="1">
    <location>
        <begin position="62"/>
        <end position="228"/>
    </location>
</feature>
<dbReference type="AlphaFoldDB" id="A0AAE8MX37"/>
<organism evidence="2 3">
    <name type="scientific">Cephalotrichum gorgonifer</name>
    <dbReference type="NCBI Taxonomy" id="2041049"/>
    <lineage>
        <taxon>Eukaryota</taxon>
        <taxon>Fungi</taxon>
        <taxon>Dikarya</taxon>
        <taxon>Ascomycota</taxon>
        <taxon>Pezizomycotina</taxon>
        <taxon>Sordariomycetes</taxon>
        <taxon>Hypocreomycetidae</taxon>
        <taxon>Microascales</taxon>
        <taxon>Microascaceae</taxon>
        <taxon>Cephalotrichum</taxon>
    </lineage>
</organism>
<gene>
    <name evidence="2" type="ORF">DNG_04949</name>
</gene>
<feature type="region of interest" description="Disordered" evidence="1">
    <location>
        <begin position="24"/>
        <end position="48"/>
    </location>
</feature>
<feature type="compositionally biased region" description="Polar residues" evidence="1">
    <location>
        <begin position="189"/>
        <end position="199"/>
    </location>
</feature>